<dbReference type="InterPro" id="IPR000601">
    <property type="entry name" value="PKD_dom"/>
</dbReference>
<evidence type="ECO:0000313" key="4">
    <source>
        <dbReference type="Proteomes" id="UP001232536"/>
    </source>
</evidence>
<accession>A0ABT9DCN8</accession>
<dbReference type="Proteomes" id="UP001232536">
    <property type="component" value="Unassembled WGS sequence"/>
</dbReference>
<evidence type="ECO:0000259" key="2">
    <source>
        <dbReference type="PROSITE" id="PS50093"/>
    </source>
</evidence>
<keyword evidence="4" id="KW-1185">Reference proteome</keyword>
<dbReference type="EMBL" id="JAUQYP010000002">
    <property type="protein sequence ID" value="MDO8108355.1"/>
    <property type="molecule type" value="Genomic_DNA"/>
</dbReference>
<comment type="caution">
    <text evidence="3">The sequence shown here is derived from an EMBL/GenBank/DDBJ whole genome shotgun (WGS) entry which is preliminary data.</text>
</comment>
<gene>
    <name evidence="3" type="ORF">Q6348_14245</name>
</gene>
<dbReference type="PROSITE" id="PS50093">
    <property type="entry name" value="PKD"/>
    <property type="match status" value="1"/>
</dbReference>
<feature type="domain" description="PKD" evidence="2">
    <location>
        <begin position="197"/>
        <end position="245"/>
    </location>
</feature>
<name>A0ABT9DCN8_9CELL</name>
<evidence type="ECO:0000256" key="1">
    <source>
        <dbReference type="SAM" id="SignalP"/>
    </source>
</evidence>
<protein>
    <recommendedName>
        <fullName evidence="2">PKD domain-containing protein</fullName>
    </recommendedName>
</protein>
<organism evidence="3 4">
    <name type="scientific">Actinotalea lenta</name>
    <dbReference type="NCBI Taxonomy" id="3064654"/>
    <lineage>
        <taxon>Bacteria</taxon>
        <taxon>Bacillati</taxon>
        <taxon>Actinomycetota</taxon>
        <taxon>Actinomycetes</taxon>
        <taxon>Micrococcales</taxon>
        <taxon>Cellulomonadaceae</taxon>
        <taxon>Actinotalea</taxon>
    </lineage>
</organism>
<reference evidence="3 4" key="1">
    <citation type="submission" date="2023-07" db="EMBL/GenBank/DDBJ databases">
        <title>Description of novel actinomycetes strains, isolated from tidal flat sediment.</title>
        <authorList>
            <person name="Lu C."/>
        </authorList>
    </citation>
    <scope>NUCLEOTIDE SEQUENCE [LARGE SCALE GENOMIC DNA]</scope>
    <source>
        <strain evidence="3 4">SYSU T00b441</strain>
    </source>
</reference>
<keyword evidence="1" id="KW-0732">Signal</keyword>
<evidence type="ECO:0000313" key="3">
    <source>
        <dbReference type="EMBL" id="MDO8108355.1"/>
    </source>
</evidence>
<sequence>MMIRRIAALALSGVLAFSPGHATQPGDSESGTTTFGGRTAPHELVIEAHREATRTTGEGTPRPRYERRRIPSRFCGGDDGVVAPGQRCVAETTGGVATRLCADGTPALAPMFRREIDAAQKALGPWVQVDNGGCPEDAPADVIVTAADFAALPLRPSPVHLQPDRGEAVVGMDLIMYTDPTPQVLDTTILGVPVTITATPATYAWDQGDGRPPLVTSDPGTPYPHQTVARPFTHHGDYAVTLTTTWSGRYRVDGAGPDHPIAGTATTTSAPVPIHVVELHAHLVANP</sequence>
<feature type="chain" id="PRO_5045487700" description="PKD domain-containing protein" evidence="1">
    <location>
        <begin position="23"/>
        <end position="287"/>
    </location>
</feature>
<feature type="signal peptide" evidence="1">
    <location>
        <begin position="1"/>
        <end position="22"/>
    </location>
</feature>
<dbReference type="RefSeq" id="WP_304602060.1">
    <property type="nucleotide sequence ID" value="NZ_JAUQYP010000002.1"/>
</dbReference>
<proteinExistence type="predicted"/>